<proteinExistence type="predicted"/>
<dbReference type="Proteomes" id="UP000254040">
    <property type="component" value="Unassembled WGS sequence"/>
</dbReference>
<accession>A0A378JZ14</accession>
<evidence type="ECO:0000259" key="1">
    <source>
        <dbReference type="SMART" id="SM00382"/>
    </source>
</evidence>
<reference evidence="2 4" key="1">
    <citation type="submission" date="2015-11" db="EMBL/GenBank/DDBJ databases">
        <title>Genomic analysis of 38 Legionella species identifies large and diverse effector repertoires.</title>
        <authorList>
            <person name="Burstein D."/>
            <person name="Amaro F."/>
            <person name="Zusman T."/>
            <person name="Lifshitz Z."/>
            <person name="Cohen O."/>
            <person name="Gilbert J.A."/>
            <person name="Pupko T."/>
            <person name="Shuman H.A."/>
            <person name="Segal G."/>
        </authorList>
    </citation>
    <scope>NUCLEOTIDE SEQUENCE [LARGE SCALE GENOMIC DNA]</scope>
    <source>
        <strain evidence="2 4">ATCC 43877</strain>
    </source>
</reference>
<protein>
    <recommendedName>
        <fullName evidence="1">AAA+ ATPase domain-containing protein</fullName>
    </recommendedName>
</protein>
<evidence type="ECO:0000313" key="4">
    <source>
        <dbReference type="Proteomes" id="UP000054985"/>
    </source>
</evidence>
<dbReference type="SMART" id="SM00382">
    <property type="entry name" value="AAA"/>
    <property type="match status" value="2"/>
</dbReference>
<dbReference type="RefSeq" id="WP_028382692.1">
    <property type="nucleotide sequence ID" value="NZ_CAAAJG010000018.1"/>
</dbReference>
<dbReference type="InterPro" id="IPR003593">
    <property type="entry name" value="AAA+_ATPase"/>
</dbReference>
<keyword evidence="4" id="KW-1185">Reference proteome</keyword>
<sequence length="2152" mass="247909">MSHTKYDINCSVINWNGHSLPDWLFYIPKAKDTFISPAAQFKPVAALNGSPWQTTTTPKQQERAKTLILDTHFYINGLQEHDLIAQIEWFKLQEITVYLCIERDGLKSLVSCNEPNQNFEAYIEFLGQFDETTDYEQLTASNNLVRDTTAVLNVERSQQMFACMNQQKRHIVSNHRGSDDGSATSTPEYRFYDESAYAIHIPYAILAQNKAMKAADYPICLNPPADCADGNDLIHLITQYPYLTHKLLEQNKDLITHELVSAFYHKLPELRAVIIPYCYDLIGQSPIIDIDYYILLKDKLDLHQIPLEHFKLNYSLFKWACPNLEERFDALLHTGFNAKSLLKVFPHRAHEIFSHFPPKDLYDLKDYITAVPEDADSIIQSHQSLLVNATNSKFFLIQIRYFWTVFKNAKTTKALLNDLIQPHLDSMSIIVDYLASEPPEVEAFLKKNNRFTGLSKHFIISLANKNPQMAAYLFKYLSTPLTFIDLECVTNKDLKLSLYERDQPQVRSIKDLIILLSLYPEQFDRLIDEYQFLLENSGSFRVDHLPPKLALTLIQLFPDKAQINEVNTPSINPLWQKPPFINHILNQISRKNIDINSLISYYDQLAFLGRDLAEQIIAEQIPISTEKFSLPALDSRKTKGNITLFETSPIIEIMAQVTYSGMQMLVYTPSFSHPEHPPQYNECTALTIGMLEDALEVDLRKFPNLISLKINLCTASPFKIQQFFDELNQYCPKLSHLNVPESLAPKSCHLPYKINYQKEKKLKESITSSINMVNTIMREIKAYSLQDGASSSHDLPPVDKQAINLFQRTDNSTAKSSSSIFVANNTLSHSTLSPNTSHSFIMVKTGELLNGQGKEPHRLRTGIIELNDDLSRQHTQIPEFILRPLPQKLTPELINVCRLGDDGFYYLLTLKTSANQTVRLLSADAQEELIALDSQGVETKLMRGSDDFYYVLLDKECTLSYVIKAPEPQKSLRSYRHLKADDPIKEILDRYLNLPNYTPESTRFESKRVCETFPEWFERLYTIGQGSCQERCCAVWFQIAKNPIIKDRARLVNIENNHVRLEIKDLEGQWIQVDLGGIRANHCYDNRHSYKAHTLSSAQDIQNRHALNKNHIPNVQASSSSSTSCAPSQSHFYEQKEKWNCTETFVQLETLISNHQIPKIVSHLDQVFDYEQFPVLLIHQNREVCAQQFLHQAKLHNRPVFFLHDPNQVKVGKEQIHLESDSPTISTEDALDLFNKRNRGNPDAMILIDWAAFSPQQRVALNSIIDKKHSLYNKKLKFKIYSLCPELPKDSSFVSRHPHLIKPILPIPAVHTLQAARECTIDLKGLGDWQETLFGPIVLNNNQLEWQRSEFVLALEENDLQPLFMILSNIPTHARKQLNTLLQRAKAQGYLEYHHAQIPLTEQVQFKLDCTEFNITKFQPVHLIKNIESSQLPPDYQVINTELFDFLLTNKKVDQGQYQIMPGWLEQAKDNRLTLFITSELSDHQWYCLLEHAQLYRVELTLLCAKGVSIPHKINVNQGAEPEVNRAISFDEPLIYLSNQPKKCVTKEEQALCFAIEDYNYQDLITWVNYLYQNNQFTDFNEQTSDVFSALKQGRTVVLYGEFSSSLLYALQPLILSQTSQNDKPWLGRLILSIDKKCHPDLRFLPQQCVQSIEFIASNEIKPKIIYKELADDSTDLSDSEQKAERYLVDRLIVLTDAISNYPICTMIGKTGVGKTFLIREIKKRYPEQYQVYHELEHFEDFALDGSDKVKVLFLDEVNIANKHLTMFEPLKEGGNARILYQGRIYELTEKHRIVCAANPLHYGGGRVKQKLFTGQDVPELHLAEMPTYSIYEYLLKPIYHTVAPYMNEQDFKTKCLHFLAQYKQSQLNKENKLCIRNLQEWVISFAMELLKHQPETFLKKRKIHIDAHVTDIIITDSMNSLHKILRRSIEIRKQRYLERRGSIWGLNGCLIEGRPGMGKSELIRFRLAKSGYIQTKPGEDAPENTLTYIKIDASLSDESKKDFIRKAFNQGQIVWLDEVNSILDEGFEHWMNAFLSGFDPDTHLKAQVPGFMLLVTANSIGMEGRSLIGPAFRGRLTQLTMPEPTVKDFEMIIENKLPCQLEEKQRHTMASELVVLMEKNKNLTLREITPKLELISRIYRDSPEVDNALSI</sequence>
<feature type="domain" description="AAA+ ATPase" evidence="1">
    <location>
        <begin position="1946"/>
        <end position="2083"/>
    </location>
</feature>
<dbReference type="SUPFAM" id="SSF52540">
    <property type="entry name" value="P-loop containing nucleoside triphosphate hydrolases"/>
    <property type="match status" value="2"/>
</dbReference>
<dbReference type="Gene3D" id="3.40.50.300">
    <property type="entry name" value="P-loop containing nucleotide triphosphate hydrolases"/>
    <property type="match status" value="1"/>
</dbReference>
<dbReference type="EMBL" id="LNYN01000019">
    <property type="protein sequence ID" value="KTD34789.1"/>
    <property type="molecule type" value="Genomic_DNA"/>
</dbReference>
<dbReference type="Proteomes" id="UP000054985">
    <property type="component" value="Unassembled WGS sequence"/>
</dbReference>
<evidence type="ECO:0000313" key="3">
    <source>
        <dbReference type="EMBL" id="STX63955.1"/>
    </source>
</evidence>
<organism evidence="3 5">
    <name type="scientific">Legionella moravica</name>
    <dbReference type="NCBI Taxonomy" id="39962"/>
    <lineage>
        <taxon>Bacteria</taxon>
        <taxon>Pseudomonadati</taxon>
        <taxon>Pseudomonadota</taxon>
        <taxon>Gammaproteobacteria</taxon>
        <taxon>Legionellales</taxon>
        <taxon>Legionellaceae</taxon>
        <taxon>Legionella</taxon>
    </lineage>
</organism>
<dbReference type="STRING" id="39962.Lmor_1322"/>
<evidence type="ECO:0000313" key="2">
    <source>
        <dbReference type="EMBL" id="KTD34789.1"/>
    </source>
</evidence>
<dbReference type="OrthoDB" id="5648839at2"/>
<gene>
    <name evidence="2" type="ORF">Lmor_1322</name>
    <name evidence="3" type="ORF">NCTC12239_02914</name>
</gene>
<reference evidence="3 5" key="2">
    <citation type="submission" date="2018-06" db="EMBL/GenBank/DDBJ databases">
        <authorList>
            <consortium name="Pathogen Informatics"/>
            <person name="Doyle S."/>
        </authorList>
    </citation>
    <scope>NUCLEOTIDE SEQUENCE [LARGE SCALE GENOMIC DNA]</scope>
    <source>
        <strain evidence="3 5">NCTC12239</strain>
    </source>
</reference>
<evidence type="ECO:0000313" key="5">
    <source>
        <dbReference type="Proteomes" id="UP000254040"/>
    </source>
</evidence>
<dbReference type="InterPro" id="IPR027417">
    <property type="entry name" value="P-loop_NTPase"/>
</dbReference>
<dbReference type="EMBL" id="UGOG01000001">
    <property type="protein sequence ID" value="STX63955.1"/>
    <property type="molecule type" value="Genomic_DNA"/>
</dbReference>
<feature type="domain" description="AAA+ ATPase" evidence="1">
    <location>
        <begin position="1701"/>
        <end position="1837"/>
    </location>
</feature>
<name>A0A378JZ14_9GAMM</name>